<organism evidence="1">
    <name type="scientific">marine metagenome</name>
    <dbReference type="NCBI Taxonomy" id="408172"/>
    <lineage>
        <taxon>unclassified sequences</taxon>
        <taxon>metagenomes</taxon>
        <taxon>ecological metagenomes</taxon>
    </lineage>
</organism>
<dbReference type="EMBL" id="UINC01210070">
    <property type="protein sequence ID" value="SVE33369.1"/>
    <property type="molecule type" value="Genomic_DNA"/>
</dbReference>
<sequence length="163" mass="19131">MCTSIILFRKSHIWPVIIGTNRDENLDRISKFPGRHWIKEYPHIIAGKDEEKKGSWIGINDYGLVAIIHNRILNDNVTNKSTSRGHIVLEVLNHSNMNDALQYILNFDRFNYNNFNLLIANHNECHWIKHDLNNPKLLTQQLEEGLSIMTYKDLNDRNNKKIN</sequence>
<dbReference type="Pfam" id="PF05742">
    <property type="entry name" value="TANGO2"/>
    <property type="match status" value="1"/>
</dbReference>
<dbReference type="AlphaFoldDB" id="A0A383CMS2"/>
<protein>
    <recommendedName>
        <fullName evidence="2">Choloylglycine hydrolase/NAAA C-terminal domain-containing protein</fullName>
    </recommendedName>
</protein>
<dbReference type="PANTHER" id="PTHR17985:SF8">
    <property type="entry name" value="TRANSPORT AND GOLGI ORGANIZATION PROTEIN 2 HOMOLOG"/>
    <property type="match status" value="1"/>
</dbReference>
<reference evidence="1" key="1">
    <citation type="submission" date="2018-05" db="EMBL/GenBank/DDBJ databases">
        <authorList>
            <person name="Lanie J.A."/>
            <person name="Ng W.-L."/>
            <person name="Kazmierczak K.M."/>
            <person name="Andrzejewski T.M."/>
            <person name="Davidsen T.M."/>
            <person name="Wayne K.J."/>
            <person name="Tettelin H."/>
            <person name="Glass J.I."/>
            <person name="Rusch D."/>
            <person name="Podicherti R."/>
            <person name="Tsui H.-C.T."/>
            <person name="Winkler M.E."/>
        </authorList>
    </citation>
    <scope>NUCLEOTIDE SEQUENCE</scope>
</reference>
<dbReference type="InterPro" id="IPR008551">
    <property type="entry name" value="TANGO2"/>
</dbReference>
<dbReference type="Gene3D" id="3.60.60.10">
    <property type="entry name" value="Penicillin V Acylase, Chain A"/>
    <property type="match status" value="1"/>
</dbReference>
<feature type="non-terminal residue" evidence="1">
    <location>
        <position position="163"/>
    </location>
</feature>
<name>A0A383CMS2_9ZZZZ</name>
<accession>A0A383CMS2</accession>
<evidence type="ECO:0008006" key="2">
    <source>
        <dbReference type="Google" id="ProtNLM"/>
    </source>
</evidence>
<proteinExistence type="predicted"/>
<gene>
    <name evidence="1" type="ORF">METZ01_LOCUS486223</name>
</gene>
<dbReference type="PANTHER" id="PTHR17985">
    <property type="entry name" value="SER/THR-RICH PROTEIN T10 IN DGCR REGION"/>
    <property type="match status" value="1"/>
</dbReference>
<evidence type="ECO:0000313" key="1">
    <source>
        <dbReference type="EMBL" id="SVE33369.1"/>
    </source>
</evidence>